<dbReference type="Gene3D" id="3.90.700.10">
    <property type="entry name" value="Succinate dehydrogenase/fumarate reductase flavoprotein, catalytic domain"/>
    <property type="match status" value="1"/>
</dbReference>
<evidence type="ECO:0000256" key="1">
    <source>
        <dbReference type="ARBA" id="ARBA00001974"/>
    </source>
</evidence>
<accession>A0A4S2BBM3</accession>
<dbReference type="EMBL" id="SRYV01000018">
    <property type="protein sequence ID" value="TGY11525.1"/>
    <property type="molecule type" value="Genomic_DNA"/>
</dbReference>
<evidence type="ECO:0000259" key="5">
    <source>
        <dbReference type="Pfam" id="PF00890"/>
    </source>
</evidence>
<dbReference type="InterPro" id="IPR003953">
    <property type="entry name" value="FAD-dep_OxRdtase_2_FAD-bd"/>
</dbReference>
<keyword evidence="3" id="KW-0274">FAD</keyword>
<evidence type="ECO:0000256" key="3">
    <source>
        <dbReference type="ARBA" id="ARBA00022827"/>
    </source>
</evidence>
<dbReference type="InterPro" id="IPR050315">
    <property type="entry name" value="FAD-oxidoreductase_2"/>
</dbReference>
<dbReference type="InterPro" id="IPR036188">
    <property type="entry name" value="FAD/NAD-bd_sf"/>
</dbReference>
<comment type="cofactor">
    <cofactor evidence="1">
        <name>FAD</name>
        <dbReference type="ChEBI" id="CHEBI:57692"/>
    </cofactor>
</comment>
<protein>
    <submittedName>
        <fullName evidence="6">FAD-binding protein</fullName>
    </submittedName>
</protein>
<evidence type="ECO:0000313" key="7">
    <source>
        <dbReference type="Proteomes" id="UP000309117"/>
    </source>
</evidence>
<dbReference type="PANTHER" id="PTHR43400">
    <property type="entry name" value="FUMARATE REDUCTASE"/>
    <property type="match status" value="1"/>
</dbReference>
<dbReference type="GO" id="GO:0008202">
    <property type="term" value="P:steroid metabolic process"/>
    <property type="evidence" value="ECO:0007669"/>
    <property type="project" value="UniProtKB-ARBA"/>
</dbReference>
<feature type="domain" description="FAD-dependent oxidoreductase 2 FAD-binding" evidence="5">
    <location>
        <begin position="14"/>
        <end position="476"/>
    </location>
</feature>
<reference evidence="6 7" key="1">
    <citation type="submission" date="2019-04" db="EMBL/GenBank/DDBJ databases">
        <title>Microbes associate with the intestines of laboratory mice.</title>
        <authorList>
            <person name="Navarre W."/>
            <person name="Wong E."/>
            <person name="Huang K."/>
            <person name="Tropini C."/>
            <person name="Ng K."/>
            <person name="Yu B."/>
        </authorList>
    </citation>
    <scope>NUCLEOTIDE SEQUENCE [LARGE SCALE GENOMIC DNA]</scope>
    <source>
        <strain evidence="6 7">NM61_E11</strain>
    </source>
</reference>
<evidence type="ECO:0000313" key="6">
    <source>
        <dbReference type="EMBL" id="TGY11525.1"/>
    </source>
</evidence>
<proteinExistence type="predicted"/>
<organism evidence="6 7">
    <name type="scientific">Lactobacillus intestinalis</name>
    <dbReference type="NCBI Taxonomy" id="151781"/>
    <lineage>
        <taxon>Bacteria</taxon>
        <taxon>Bacillati</taxon>
        <taxon>Bacillota</taxon>
        <taxon>Bacilli</taxon>
        <taxon>Lactobacillales</taxon>
        <taxon>Lactobacillaceae</taxon>
        <taxon>Lactobacillus</taxon>
    </lineage>
</organism>
<evidence type="ECO:0000256" key="2">
    <source>
        <dbReference type="ARBA" id="ARBA00022630"/>
    </source>
</evidence>
<dbReference type="RefSeq" id="WP_135960694.1">
    <property type="nucleotide sequence ID" value="NZ_AQFR02000001.1"/>
</dbReference>
<dbReference type="Proteomes" id="UP000309117">
    <property type="component" value="Unassembled WGS sequence"/>
</dbReference>
<dbReference type="Pfam" id="PF00890">
    <property type="entry name" value="FAD_binding_2"/>
    <property type="match status" value="1"/>
</dbReference>
<dbReference type="SUPFAM" id="SSF56425">
    <property type="entry name" value="Succinate dehydrogenase/fumarate reductase flavoprotein, catalytic domain"/>
    <property type="match status" value="1"/>
</dbReference>
<dbReference type="AlphaFoldDB" id="A0A4S2BBM3"/>
<dbReference type="GO" id="GO:0033765">
    <property type="term" value="F:steroid dehydrogenase activity, acting on the CH-CH group of donors"/>
    <property type="evidence" value="ECO:0007669"/>
    <property type="project" value="UniProtKB-ARBA"/>
</dbReference>
<dbReference type="Gene3D" id="3.50.50.60">
    <property type="entry name" value="FAD/NAD(P)-binding domain"/>
    <property type="match status" value="2"/>
</dbReference>
<comment type="caution">
    <text evidence="6">The sequence shown here is derived from an EMBL/GenBank/DDBJ whole genome shotgun (WGS) entry which is preliminary data.</text>
</comment>
<dbReference type="SUPFAM" id="SSF51905">
    <property type="entry name" value="FAD/NAD(P)-binding domain"/>
    <property type="match status" value="1"/>
</dbReference>
<gene>
    <name evidence="6" type="ORF">E5351_08835</name>
</gene>
<name>A0A4S2BBM3_9LACO</name>
<evidence type="ECO:0000256" key="4">
    <source>
        <dbReference type="ARBA" id="ARBA00023002"/>
    </source>
</evidence>
<sequence length="501" mass="56074">MNNDYPISKTINTDVLVVRAGDSGMMAAAAATEAGAKVTVVEKENKIGLLRLSNAAVGSNAQKRAGVTIDKLDLVEYLASFAHHNVDQKLLRVWANNSAEAVNWLENNILKPNGAYMRAEPDAMVTSKNYRGFPTENDPTVDGKSYVSYGNWFVKWAKDHEIKINYRTSLVKLIKEANTVTGAIVHDLEKDEYYQINASKGVILCTGGYSANKELLKKWNPEALKKNVYNDSPRNDGAGISAALEIGALRDQEPAECIFDRGLVKPGTTTDEMYYPTETFENWLWIGSYPFLKVNLRGQRFANESVPYQFISNAASKEPGYLYAMIWDADYPELLKQFHMLGCAKFGFPGYMKDKQAFVDDVNKYIEKGLIIKADTIEELAAKLHLPVENLKKTIERQNQNYIDHVDKDFGKEYYRMSPIEKKPYYGCILGGRILGTLDGLRVNEKMEVLDKDYQPINHLFTAGNDSGGFFWGSYPDRVPGLASSHAQTFGRLAGKNAAKN</sequence>
<keyword evidence="4" id="KW-0560">Oxidoreductase</keyword>
<dbReference type="InterPro" id="IPR027477">
    <property type="entry name" value="Succ_DH/fumarate_Rdtase_cat_sf"/>
</dbReference>
<dbReference type="PANTHER" id="PTHR43400:SF10">
    <property type="entry name" value="3-OXOSTEROID 1-DEHYDROGENASE"/>
    <property type="match status" value="1"/>
</dbReference>
<keyword evidence="2" id="KW-0285">Flavoprotein</keyword>